<dbReference type="GeneID" id="54476580"/>
<dbReference type="RefSeq" id="XP_033587636.1">
    <property type="nucleotide sequence ID" value="XM_033735578.1"/>
</dbReference>
<dbReference type="OrthoDB" id="1689567at2759"/>
<protein>
    <submittedName>
        <fullName evidence="1">Uncharacterized protein</fullName>
    </submittedName>
</protein>
<gene>
    <name evidence="1" type="ORF">BDY17DRAFT_311857</name>
</gene>
<accession>A0A6A6PMM5</accession>
<reference evidence="1" key="1">
    <citation type="journal article" date="2020" name="Stud. Mycol.">
        <title>101 Dothideomycetes genomes: a test case for predicting lifestyles and emergence of pathogens.</title>
        <authorList>
            <person name="Haridas S."/>
            <person name="Albert R."/>
            <person name="Binder M."/>
            <person name="Bloem J."/>
            <person name="Labutti K."/>
            <person name="Salamov A."/>
            <person name="Andreopoulos B."/>
            <person name="Baker S."/>
            <person name="Barry K."/>
            <person name="Bills G."/>
            <person name="Bluhm B."/>
            <person name="Cannon C."/>
            <person name="Castanera R."/>
            <person name="Culley D."/>
            <person name="Daum C."/>
            <person name="Ezra D."/>
            <person name="Gonzalez J."/>
            <person name="Henrissat B."/>
            <person name="Kuo A."/>
            <person name="Liang C."/>
            <person name="Lipzen A."/>
            <person name="Lutzoni F."/>
            <person name="Magnuson J."/>
            <person name="Mondo S."/>
            <person name="Nolan M."/>
            <person name="Ohm R."/>
            <person name="Pangilinan J."/>
            <person name="Park H.-J."/>
            <person name="Ramirez L."/>
            <person name="Alfaro M."/>
            <person name="Sun H."/>
            <person name="Tritt A."/>
            <person name="Yoshinaga Y."/>
            <person name="Zwiers L.-H."/>
            <person name="Turgeon B."/>
            <person name="Goodwin S."/>
            <person name="Spatafora J."/>
            <person name="Crous P."/>
            <person name="Grigoriev I."/>
        </authorList>
    </citation>
    <scope>NUCLEOTIDE SEQUENCE</scope>
    <source>
        <strain evidence="1">CBS 113389</strain>
    </source>
</reference>
<sequence>MLYRDICTAEDQPHSVAISPTRQCVAFGCKSGVELYWVDPTTAQNLNRWFRLNKSADSIYFLPARRSKDTPLRLRLISSTRYAPSINNESTACTSLSTPHDSWFTLRASWHLPLLHAGNRQRSRSTEWGAADHSNAIPLSDGHHILFTDNATGTLCLGSDTLAGNVQRLARKIFFDPPPPFAGGTGVETHRIPTLYAASHDLTHGVLIAAIYGEDLIMYSVPIDILRYSTAEQEGTIVDSTVPFHELKELCLLSHPASNAAALQQSDELPNQSENEKFERLNMLWVHHLPSPGARERERTSLGDVWPVRIMGRRIGMRKCG</sequence>
<organism evidence="1 2">
    <name type="scientific">Neohortaea acidophila</name>
    <dbReference type="NCBI Taxonomy" id="245834"/>
    <lineage>
        <taxon>Eukaryota</taxon>
        <taxon>Fungi</taxon>
        <taxon>Dikarya</taxon>
        <taxon>Ascomycota</taxon>
        <taxon>Pezizomycotina</taxon>
        <taxon>Dothideomycetes</taxon>
        <taxon>Dothideomycetidae</taxon>
        <taxon>Mycosphaerellales</taxon>
        <taxon>Teratosphaeriaceae</taxon>
        <taxon>Neohortaea</taxon>
    </lineage>
</organism>
<evidence type="ECO:0000313" key="1">
    <source>
        <dbReference type="EMBL" id="KAF2481066.1"/>
    </source>
</evidence>
<evidence type="ECO:0000313" key="2">
    <source>
        <dbReference type="Proteomes" id="UP000799767"/>
    </source>
</evidence>
<dbReference type="EMBL" id="MU001638">
    <property type="protein sequence ID" value="KAF2481066.1"/>
    <property type="molecule type" value="Genomic_DNA"/>
</dbReference>
<keyword evidence="2" id="KW-1185">Reference proteome</keyword>
<dbReference type="AlphaFoldDB" id="A0A6A6PMM5"/>
<proteinExistence type="predicted"/>
<dbReference type="Proteomes" id="UP000799767">
    <property type="component" value="Unassembled WGS sequence"/>
</dbReference>
<name>A0A6A6PMM5_9PEZI</name>